<dbReference type="PANTHER" id="PTHR47706">
    <property type="entry name" value="NMRA-LIKE FAMILY PROTEIN"/>
    <property type="match status" value="1"/>
</dbReference>
<dbReference type="InterPro" id="IPR036291">
    <property type="entry name" value="NAD(P)-bd_dom_sf"/>
</dbReference>
<name>A0A2H2ZW91_TRIPA</name>
<feature type="domain" description="NmrA-like" evidence="3">
    <location>
        <begin position="13"/>
        <end position="118"/>
    </location>
</feature>
<accession>A0A2H2ZW91</accession>
<keyword evidence="2" id="KW-0560">Oxidoreductase</keyword>
<gene>
    <name evidence="4" type="ORF">A9Z42_0082420</name>
</gene>
<keyword evidence="5" id="KW-1185">Reference proteome</keyword>
<dbReference type="SUPFAM" id="SSF51735">
    <property type="entry name" value="NAD(P)-binding Rossmann-fold domains"/>
    <property type="match status" value="1"/>
</dbReference>
<dbReference type="GO" id="GO:0016491">
    <property type="term" value="F:oxidoreductase activity"/>
    <property type="evidence" value="ECO:0007669"/>
    <property type="project" value="UniProtKB-KW"/>
</dbReference>
<dbReference type="Gene3D" id="3.40.50.720">
    <property type="entry name" value="NAD(P)-binding Rossmann-like Domain"/>
    <property type="match status" value="1"/>
</dbReference>
<evidence type="ECO:0000256" key="2">
    <source>
        <dbReference type="ARBA" id="ARBA00023002"/>
    </source>
</evidence>
<dbReference type="PANTHER" id="PTHR47706:SF9">
    <property type="entry name" value="NMRA-LIKE DOMAIN-CONTAINING PROTEIN-RELATED"/>
    <property type="match status" value="1"/>
</dbReference>
<dbReference type="Proteomes" id="UP000219286">
    <property type="component" value="Unassembled WGS sequence"/>
</dbReference>
<dbReference type="InterPro" id="IPR008030">
    <property type="entry name" value="NmrA-like"/>
</dbReference>
<sequence>MASDFMIKKIVWYGAGRLGSQILPRVVATKKYDITFIGRKDPSEYRSKVPEGIPIVQVDLKDHKGLVEALTGADAVVVFTHFGPGGDLDIIEIALINAAIEAKVKLFVPSEWAPDTAGGNGATLERIGPNTLPPSPAIAPKRVVLNYLMSRSAEGKIDFVSLHVGNLLLNITPFSPMDLSKRSASLGDGGHGLISISSLDTLGGGLDGLLTRYPKVKNSFFYICDGETTLQRIVKCFEEASDTKEPWEITSFSIAERKKAADERMRNGIFTWEEFAGVLTIPFTGGLTVWQNPDNERLGLEPPSGDKAQKTVDELVQRSMARGYII</sequence>
<proteinExistence type="predicted"/>
<keyword evidence="1" id="KW-0521">NADP</keyword>
<comment type="caution">
    <text evidence="4">The sequence shown here is derived from an EMBL/GenBank/DDBJ whole genome shotgun (WGS) entry which is preliminary data.</text>
</comment>
<evidence type="ECO:0000313" key="5">
    <source>
        <dbReference type="Proteomes" id="UP000219286"/>
    </source>
</evidence>
<evidence type="ECO:0000313" key="4">
    <source>
        <dbReference type="EMBL" id="OTA07370.1"/>
    </source>
</evidence>
<evidence type="ECO:0000256" key="1">
    <source>
        <dbReference type="ARBA" id="ARBA00022857"/>
    </source>
</evidence>
<dbReference type="OrthoDB" id="419598at2759"/>
<organism evidence="4 5">
    <name type="scientific">Trichoderma parareesei</name>
    <name type="common">Filamentous fungus</name>
    <dbReference type="NCBI Taxonomy" id="858221"/>
    <lineage>
        <taxon>Eukaryota</taxon>
        <taxon>Fungi</taxon>
        <taxon>Dikarya</taxon>
        <taxon>Ascomycota</taxon>
        <taxon>Pezizomycotina</taxon>
        <taxon>Sordariomycetes</taxon>
        <taxon>Hypocreomycetidae</taxon>
        <taxon>Hypocreales</taxon>
        <taxon>Hypocreaceae</taxon>
        <taxon>Trichoderma</taxon>
    </lineage>
</organism>
<dbReference type="AlphaFoldDB" id="A0A2H2ZW91"/>
<reference evidence="4 5" key="1">
    <citation type="journal article" date="2015" name="Genome Announc.">
        <title>Genome sequence and annotation of Trichoderma parareesei, the ancestor of the cellulase producer Trichoderma reesei.</title>
        <authorList>
            <person name="Yang D."/>
            <person name="Pomraning K."/>
            <person name="Kopchinskiy A."/>
            <person name="Karimi Aghcheh R."/>
            <person name="Atanasova L."/>
            <person name="Chenthamara K."/>
            <person name="Baker S.E."/>
            <person name="Zhang R."/>
            <person name="Shen Q."/>
            <person name="Freitag M."/>
            <person name="Kubicek C.P."/>
            <person name="Druzhinina I.S."/>
        </authorList>
    </citation>
    <scope>NUCLEOTIDE SEQUENCE [LARGE SCALE GENOMIC DNA]</scope>
    <source>
        <strain evidence="4 5">CBS 125925</strain>
    </source>
</reference>
<dbReference type="InterPro" id="IPR051609">
    <property type="entry name" value="NmrA/Isoflavone_reductase-like"/>
</dbReference>
<dbReference type="Pfam" id="PF05368">
    <property type="entry name" value="NmrA"/>
    <property type="match status" value="1"/>
</dbReference>
<evidence type="ECO:0000259" key="3">
    <source>
        <dbReference type="Pfam" id="PF05368"/>
    </source>
</evidence>
<dbReference type="EMBL" id="LFMI01000769">
    <property type="protein sequence ID" value="OTA07370.1"/>
    <property type="molecule type" value="Genomic_DNA"/>
</dbReference>
<protein>
    <recommendedName>
        <fullName evidence="3">NmrA-like domain-containing protein</fullName>
    </recommendedName>
</protein>